<name>A0AAV6G6J6_9TELE</name>
<evidence type="ECO:0000256" key="6">
    <source>
        <dbReference type="RuleBase" id="RU004914"/>
    </source>
</evidence>
<feature type="transmembrane region" description="Helical" evidence="6">
    <location>
        <begin position="78"/>
        <end position="105"/>
    </location>
</feature>
<evidence type="ECO:0000256" key="2">
    <source>
        <dbReference type="ARBA" id="ARBA00010199"/>
    </source>
</evidence>
<feature type="transmembrane region" description="Helical" evidence="6">
    <location>
        <begin position="161"/>
        <end position="181"/>
    </location>
</feature>
<proteinExistence type="inferred from homology"/>
<comment type="similarity">
    <text evidence="2 6">Belongs to the multi antimicrobial extrusion (MATE) (TC 2.A.66.1) family.</text>
</comment>
<keyword evidence="3 6" id="KW-0812">Transmembrane</keyword>
<dbReference type="EMBL" id="JADWDJ010000015">
    <property type="protein sequence ID" value="KAG5269196.1"/>
    <property type="molecule type" value="Genomic_DNA"/>
</dbReference>
<feature type="transmembrane region" description="Helical" evidence="6">
    <location>
        <begin position="382"/>
        <end position="407"/>
    </location>
</feature>
<keyword evidence="5 6" id="KW-0472">Membrane</keyword>
<evidence type="ECO:0000313" key="7">
    <source>
        <dbReference type="EMBL" id="KAG5269196.1"/>
    </source>
</evidence>
<feature type="transmembrane region" description="Helical" evidence="6">
    <location>
        <begin position="419"/>
        <end position="437"/>
    </location>
</feature>
<reference evidence="7" key="1">
    <citation type="submission" date="2020-10" db="EMBL/GenBank/DDBJ databases">
        <title>Chromosome-scale genome assembly of the Allis shad, Alosa alosa.</title>
        <authorList>
            <person name="Margot Z."/>
            <person name="Christophe K."/>
            <person name="Cabau C."/>
            <person name="Louis A."/>
            <person name="Berthelot C."/>
            <person name="Parey E."/>
            <person name="Roest Crollius H."/>
            <person name="Montfort J."/>
            <person name="Robinson-Rechavi M."/>
            <person name="Bucao C."/>
            <person name="Bouchez O."/>
            <person name="Gislard M."/>
            <person name="Lluch J."/>
            <person name="Milhes M."/>
            <person name="Lampietro C."/>
            <person name="Lopez Roques C."/>
            <person name="Donnadieu C."/>
            <person name="Braasch I."/>
            <person name="Desvignes T."/>
            <person name="Postlethwait J."/>
            <person name="Bobe J."/>
            <person name="Guiguen Y."/>
        </authorList>
    </citation>
    <scope>NUCLEOTIDE SEQUENCE</scope>
    <source>
        <strain evidence="7">M-15738</strain>
        <tissue evidence="7">Blood</tissue>
    </source>
</reference>
<dbReference type="Pfam" id="PF01554">
    <property type="entry name" value="MatE"/>
    <property type="match status" value="2"/>
</dbReference>
<evidence type="ECO:0000313" key="8">
    <source>
        <dbReference type="Proteomes" id="UP000823561"/>
    </source>
</evidence>
<organism evidence="7 8">
    <name type="scientific">Alosa alosa</name>
    <name type="common">allis shad</name>
    <dbReference type="NCBI Taxonomy" id="278164"/>
    <lineage>
        <taxon>Eukaryota</taxon>
        <taxon>Metazoa</taxon>
        <taxon>Chordata</taxon>
        <taxon>Craniata</taxon>
        <taxon>Vertebrata</taxon>
        <taxon>Euteleostomi</taxon>
        <taxon>Actinopterygii</taxon>
        <taxon>Neopterygii</taxon>
        <taxon>Teleostei</taxon>
        <taxon>Clupei</taxon>
        <taxon>Clupeiformes</taxon>
        <taxon>Clupeoidei</taxon>
        <taxon>Clupeidae</taxon>
        <taxon>Alosa</taxon>
    </lineage>
</organism>
<dbReference type="GO" id="GO:0042910">
    <property type="term" value="F:xenobiotic transmembrane transporter activity"/>
    <property type="evidence" value="ECO:0007669"/>
    <property type="project" value="InterPro"/>
</dbReference>
<feature type="transmembrane region" description="Helical" evidence="6">
    <location>
        <begin position="344"/>
        <end position="370"/>
    </location>
</feature>
<gene>
    <name evidence="7" type="ORF">AALO_G00199330</name>
</gene>
<dbReference type="Proteomes" id="UP000823561">
    <property type="component" value="Chromosome 15"/>
</dbReference>
<feature type="transmembrane region" description="Helical" evidence="6">
    <location>
        <begin position="222"/>
        <end position="242"/>
    </location>
</feature>
<feature type="transmembrane region" description="Helical" evidence="6">
    <location>
        <begin position="302"/>
        <end position="323"/>
    </location>
</feature>
<feature type="transmembrane region" description="Helical" evidence="6">
    <location>
        <begin position="443"/>
        <end position="463"/>
    </location>
</feature>
<protein>
    <recommendedName>
        <fullName evidence="6">Multidrug and toxin extrusion protein</fullName>
    </recommendedName>
</protein>
<evidence type="ECO:0000256" key="3">
    <source>
        <dbReference type="ARBA" id="ARBA00022692"/>
    </source>
</evidence>
<dbReference type="GO" id="GO:0015297">
    <property type="term" value="F:antiporter activity"/>
    <property type="evidence" value="ECO:0007669"/>
    <property type="project" value="InterPro"/>
</dbReference>
<evidence type="ECO:0000256" key="4">
    <source>
        <dbReference type="ARBA" id="ARBA00022989"/>
    </source>
</evidence>
<dbReference type="NCBIfam" id="TIGR00797">
    <property type="entry name" value="matE"/>
    <property type="match status" value="1"/>
</dbReference>
<feature type="transmembrane region" description="Helical" evidence="6">
    <location>
        <begin position="539"/>
        <end position="558"/>
    </location>
</feature>
<feature type="transmembrane region" description="Helical" evidence="6">
    <location>
        <begin position="51"/>
        <end position="72"/>
    </location>
</feature>
<sequence length="591" mass="64356">MSVTGGSRAVGASSPDEPSAKLFCCGPLRRWVPLAIREELYYILRMTGPLMLYRVLNFLTPFFVTMFCGRLGNTVLAGYAMASVIISVSTLATGGGLILACNTLVSQTFGGKNLLRVGVILQRSVLILLLFCLPCWALLVNSQAILLVLGQDPEVARIAQIYVIAVLPAVPAIFLHLLLVAYLQNQGVILPQVYMSAVAAVGTLLINYILVSWLDLGVPGSAAANSVAQIISCILLLSYIIWRKLHVKTWDGWTMECLQEWGSFMRLAIPSAFMFCLEWWVYEFGGFFAGMLSEDELAAQHVVMMLGFLNYMIPLSIQGAACVRVGNALGAGDTNRAIRTSKICLALTAVFAVFQGVILASTKSVIGFIFTSDEKIAKLVSGVLNVYCFSQFLDGLVCVSMGILLGAGRQRIAAVANLFGYYCIGLPVGIALMFTAGLRVAGFWLGLLICVCVQVTFFLTVIFKMNWKIITKEAVARAGVNAYADLMPRPEQLPLENNRETENGHWSVVLQEVQKAHGSERRQPAALLSPSQLLLRRGLSVLTLLLILGVGVTVHFLLPLPESYWSSRTNGTMDAGNWTTANPLEQSTMLM</sequence>
<dbReference type="PANTHER" id="PTHR11206">
    <property type="entry name" value="MULTIDRUG RESISTANCE PROTEIN"/>
    <property type="match status" value="1"/>
</dbReference>
<accession>A0AAV6G6J6</accession>
<feature type="transmembrane region" description="Helical" evidence="6">
    <location>
        <begin position="193"/>
        <end position="210"/>
    </location>
</feature>
<dbReference type="InterPro" id="IPR002528">
    <property type="entry name" value="MATE_fam"/>
</dbReference>
<comment type="caution">
    <text evidence="7">The sequence shown here is derived from an EMBL/GenBank/DDBJ whole genome shotgun (WGS) entry which is preliminary data.</text>
</comment>
<comment type="subcellular location">
    <subcellularLocation>
        <location evidence="1">Membrane</location>
        <topology evidence="1">Multi-pass membrane protein</topology>
    </subcellularLocation>
</comment>
<dbReference type="InterPro" id="IPR045069">
    <property type="entry name" value="MATE_euk"/>
</dbReference>
<evidence type="ECO:0000256" key="1">
    <source>
        <dbReference type="ARBA" id="ARBA00004141"/>
    </source>
</evidence>
<dbReference type="GO" id="GO:0016020">
    <property type="term" value="C:membrane"/>
    <property type="evidence" value="ECO:0007669"/>
    <property type="project" value="UniProtKB-SubCell"/>
</dbReference>
<keyword evidence="8" id="KW-1185">Reference proteome</keyword>
<dbReference type="CDD" id="cd13132">
    <property type="entry name" value="MATE_eukaryotic"/>
    <property type="match status" value="1"/>
</dbReference>
<feature type="transmembrane region" description="Helical" evidence="6">
    <location>
        <begin position="125"/>
        <end position="149"/>
    </location>
</feature>
<dbReference type="AlphaFoldDB" id="A0AAV6G6J6"/>
<keyword evidence="4 6" id="KW-1133">Transmembrane helix</keyword>
<dbReference type="GO" id="GO:1990961">
    <property type="term" value="P:xenobiotic detoxification by transmembrane export across the plasma membrane"/>
    <property type="evidence" value="ECO:0007669"/>
    <property type="project" value="InterPro"/>
</dbReference>
<feature type="transmembrane region" description="Helical" evidence="6">
    <location>
        <begin position="263"/>
        <end position="282"/>
    </location>
</feature>
<evidence type="ECO:0000256" key="5">
    <source>
        <dbReference type="ARBA" id="ARBA00023136"/>
    </source>
</evidence>